<name>A0A1C6SXU2_9ACTN</name>
<evidence type="ECO:0000313" key="11">
    <source>
        <dbReference type="Proteomes" id="UP000199413"/>
    </source>
</evidence>
<dbReference type="PANTHER" id="PTHR10395">
    <property type="entry name" value="URICASE AND TRANSTHYRETIN-RELATED"/>
    <property type="match status" value="1"/>
</dbReference>
<dbReference type="GO" id="GO:0006144">
    <property type="term" value="P:purine nucleobase metabolic process"/>
    <property type="evidence" value="ECO:0007669"/>
    <property type="project" value="UniProtKB-KW"/>
</dbReference>
<protein>
    <recommendedName>
        <fullName evidence="8">5-hydroxyisourate hydrolase</fullName>
        <shortName evidence="8">HIU hydrolase</shortName>
        <shortName evidence="8">HIUHase</shortName>
        <ecNumber evidence="8">3.5.2.17</ecNumber>
    </recommendedName>
</protein>
<feature type="binding site" evidence="7">
    <location>
        <position position="47"/>
    </location>
    <ligand>
        <name>substrate</name>
    </ligand>
</feature>
<keyword evidence="11" id="KW-1185">Reference proteome</keyword>
<dbReference type="NCBIfam" id="TIGR02962">
    <property type="entry name" value="hdxy_isourate"/>
    <property type="match status" value="1"/>
</dbReference>
<sequence length="111" mass="12127">MRYAAISTHVLDTVRGEPARGVPVRLERAGAEGWTAVADGHTDADGRLRDWVPEPHWGAGGYRLVFAVGAHLGPDAFFAEITVAFQVHDPARHHHVPLLLSPYGYTTYRGS</sequence>
<dbReference type="OrthoDB" id="9792386at2"/>
<evidence type="ECO:0000313" key="10">
    <source>
        <dbReference type="EMBL" id="SCL34371.1"/>
    </source>
</evidence>
<evidence type="ECO:0000256" key="5">
    <source>
        <dbReference type="ARBA" id="ARBA00022631"/>
    </source>
</evidence>
<dbReference type="Gene3D" id="2.60.40.180">
    <property type="entry name" value="Transthyretin/hydroxyisourate hydrolase domain"/>
    <property type="match status" value="1"/>
</dbReference>
<evidence type="ECO:0000256" key="2">
    <source>
        <dbReference type="ARBA" id="ARBA00002704"/>
    </source>
</evidence>
<dbReference type="RefSeq" id="WP_091345090.1">
    <property type="nucleotide sequence ID" value="NZ_FMHV01000002.1"/>
</dbReference>
<comment type="similarity">
    <text evidence="3 8">Belongs to the transthyretin family. 5-hydroxyisourate hydrolase subfamily.</text>
</comment>
<dbReference type="InterPro" id="IPR000895">
    <property type="entry name" value="Transthyretin/HIU_hydrolase"/>
</dbReference>
<evidence type="ECO:0000259" key="9">
    <source>
        <dbReference type="SMART" id="SM00095"/>
    </source>
</evidence>
<dbReference type="SMART" id="SM00095">
    <property type="entry name" value="TR_THY"/>
    <property type="match status" value="1"/>
</dbReference>
<dbReference type="Pfam" id="PF00576">
    <property type="entry name" value="Transthyretin"/>
    <property type="match status" value="1"/>
</dbReference>
<evidence type="ECO:0000256" key="4">
    <source>
        <dbReference type="ARBA" id="ARBA00011881"/>
    </source>
</evidence>
<dbReference type="GO" id="GO:0033971">
    <property type="term" value="F:hydroxyisourate hydrolase activity"/>
    <property type="evidence" value="ECO:0007669"/>
    <property type="project" value="UniProtKB-EC"/>
</dbReference>
<proteinExistence type="inferred from homology"/>
<dbReference type="InterPro" id="IPR023418">
    <property type="entry name" value="Thyroxine_BS"/>
</dbReference>
<evidence type="ECO:0000256" key="8">
    <source>
        <dbReference type="RuleBase" id="RU361270"/>
    </source>
</evidence>
<feature type="domain" description="Transthyretin/hydroxyisourate hydrolase" evidence="9">
    <location>
        <begin position="1"/>
        <end position="110"/>
    </location>
</feature>
<dbReference type="PRINTS" id="PR00189">
    <property type="entry name" value="TRNSTHYRETIN"/>
</dbReference>
<dbReference type="PANTHER" id="PTHR10395:SF7">
    <property type="entry name" value="5-HYDROXYISOURATE HYDROLASE"/>
    <property type="match status" value="1"/>
</dbReference>
<dbReference type="EMBL" id="FMHV01000002">
    <property type="protein sequence ID" value="SCL34371.1"/>
    <property type="molecule type" value="Genomic_DNA"/>
</dbReference>
<comment type="catalytic activity">
    <reaction evidence="1 8">
        <text>5-hydroxyisourate + H2O = 5-hydroxy-2-oxo-4-ureido-2,5-dihydro-1H-imidazole-5-carboxylate + H(+)</text>
        <dbReference type="Rhea" id="RHEA:23736"/>
        <dbReference type="ChEBI" id="CHEBI:15377"/>
        <dbReference type="ChEBI" id="CHEBI:15378"/>
        <dbReference type="ChEBI" id="CHEBI:18072"/>
        <dbReference type="ChEBI" id="CHEBI:58639"/>
        <dbReference type="EC" id="3.5.2.17"/>
    </reaction>
</comment>
<dbReference type="InterPro" id="IPR014306">
    <property type="entry name" value="Hydroxyisourate_hydrolase"/>
</dbReference>
<dbReference type="CDD" id="cd05822">
    <property type="entry name" value="TLP_HIUase"/>
    <property type="match status" value="1"/>
</dbReference>
<comment type="function">
    <text evidence="2">Catalyzes the hydrolysis of 5-hydroxyisourate (HIU) to 2-oxo-4-hydroxy-4-carboxy-5-ureidoimidazoline (OHCU).</text>
</comment>
<dbReference type="Proteomes" id="UP000199413">
    <property type="component" value="Unassembled WGS sequence"/>
</dbReference>
<reference evidence="11" key="1">
    <citation type="submission" date="2016-06" db="EMBL/GenBank/DDBJ databases">
        <authorList>
            <person name="Varghese N."/>
            <person name="Submissions Spin"/>
        </authorList>
    </citation>
    <scope>NUCLEOTIDE SEQUENCE [LARGE SCALE GENOMIC DNA]</scope>
    <source>
        <strain evidence="11">DSM 45431</strain>
    </source>
</reference>
<accession>A0A1C6SXU2</accession>
<dbReference type="InterPro" id="IPR023416">
    <property type="entry name" value="Transthyretin/HIU_hydrolase_d"/>
</dbReference>
<keyword evidence="5 8" id="KW-0659">Purine metabolism</keyword>
<dbReference type="SUPFAM" id="SSF49472">
    <property type="entry name" value="Transthyretin (synonym: prealbumin)"/>
    <property type="match status" value="1"/>
</dbReference>
<gene>
    <name evidence="10" type="ORF">GA0070624_4972</name>
</gene>
<dbReference type="AlphaFoldDB" id="A0A1C6SXU2"/>
<feature type="binding site" evidence="7">
    <location>
        <position position="108"/>
    </location>
    <ligand>
        <name>substrate</name>
    </ligand>
</feature>
<organism evidence="10 11">
    <name type="scientific">Micromonospora rhizosphaerae</name>
    <dbReference type="NCBI Taxonomy" id="568872"/>
    <lineage>
        <taxon>Bacteria</taxon>
        <taxon>Bacillati</taxon>
        <taxon>Actinomycetota</taxon>
        <taxon>Actinomycetes</taxon>
        <taxon>Micromonosporales</taxon>
        <taxon>Micromonosporaceae</taxon>
        <taxon>Micromonospora</taxon>
    </lineage>
</organism>
<dbReference type="EC" id="3.5.2.17" evidence="8"/>
<comment type="subunit">
    <text evidence="4 8">Homotetramer.</text>
</comment>
<keyword evidence="6 8" id="KW-0378">Hydrolase</keyword>
<dbReference type="PROSITE" id="PS00768">
    <property type="entry name" value="TRANSTHYRETIN_1"/>
    <property type="match status" value="1"/>
</dbReference>
<evidence type="ECO:0000256" key="6">
    <source>
        <dbReference type="ARBA" id="ARBA00022801"/>
    </source>
</evidence>
<dbReference type="STRING" id="568872.GA0070624_4972"/>
<feature type="binding site" evidence="7">
    <location>
        <position position="9"/>
    </location>
    <ligand>
        <name>substrate</name>
    </ligand>
</feature>
<evidence type="ECO:0000256" key="1">
    <source>
        <dbReference type="ARBA" id="ARBA00001043"/>
    </source>
</evidence>
<dbReference type="InterPro" id="IPR036817">
    <property type="entry name" value="Transthyretin/HIU_hydrolase_sf"/>
</dbReference>
<evidence type="ECO:0000256" key="7">
    <source>
        <dbReference type="PIRSR" id="PIRSR600895-51"/>
    </source>
</evidence>
<evidence type="ECO:0000256" key="3">
    <source>
        <dbReference type="ARBA" id="ARBA00009850"/>
    </source>
</evidence>